<reference evidence="3 4" key="1">
    <citation type="submission" date="2018-12" db="EMBL/GenBank/DDBJ databases">
        <title>Sphingomonas sp. HMF7854 Genome sequencing and assembly.</title>
        <authorList>
            <person name="Cha I."/>
            <person name="Kang H."/>
            <person name="Kim H."/>
            <person name="Kang J."/>
            <person name="Joh K."/>
        </authorList>
    </citation>
    <scope>NUCLEOTIDE SEQUENCE [LARGE SCALE GENOMIC DNA]</scope>
    <source>
        <strain evidence="3 4">HMF7854</strain>
    </source>
</reference>
<dbReference type="PANTHER" id="PTHR34215">
    <property type="entry name" value="BLL0784 PROTEIN"/>
    <property type="match status" value="1"/>
</dbReference>
<dbReference type="Gene3D" id="3.30.1330.30">
    <property type="match status" value="1"/>
</dbReference>
<dbReference type="SUPFAM" id="SSF64376">
    <property type="entry name" value="YlxR-like"/>
    <property type="match status" value="1"/>
</dbReference>
<dbReference type="InterPro" id="IPR029064">
    <property type="entry name" value="Ribosomal_eL30-like_sf"/>
</dbReference>
<dbReference type="AlphaFoldDB" id="A0A3S0ENN6"/>
<dbReference type="InterPro" id="IPR007393">
    <property type="entry name" value="YlxR_dom"/>
</dbReference>
<dbReference type="PANTHER" id="PTHR34215:SF1">
    <property type="entry name" value="YLXR DOMAIN-CONTAINING PROTEIN"/>
    <property type="match status" value="1"/>
</dbReference>
<sequence length="269" mass="28124">MRTPRNDRVGDLPSPQGEGPGAGVSRDAPAAGDSPAPALSLKGKEKGSDPERSCILTRRTAPKDSLIRLALSPDGEVAPDVRARAPGRGAWIGVGKAELDAAQAKGKLRGALQRAFKTQQVSVPADLGERIAAALRQAALDRLGMEAKSGNLINGADRVEIAARSGQVRLLIHAADAGSDGRRRMDQAWRVGGGEPRGLEFPEGRTILSLALGRENVVHVALTDPAAASRVRDAILRWRAFIDPNPQLDGGEPAGLATGTADARDEGTE</sequence>
<keyword evidence="4" id="KW-1185">Reference proteome</keyword>
<dbReference type="CDD" id="cd00279">
    <property type="entry name" value="YlxR"/>
    <property type="match status" value="1"/>
</dbReference>
<evidence type="ECO:0000256" key="1">
    <source>
        <dbReference type="SAM" id="MobiDB-lite"/>
    </source>
</evidence>
<dbReference type="Proteomes" id="UP000274661">
    <property type="component" value="Unassembled WGS sequence"/>
</dbReference>
<dbReference type="Pfam" id="PF04296">
    <property type="entry name" value="YlxR"/>
    <property type="match status" value="1"/>
</dbReference>
<comment type="caution">
    <text evidence="3">The sequence shown here is derived from an EMBL/GenBank/DDBJ whole genome shotgun (WGS) entry which is preliminary data.</text>
</comment>
<dbReference type="InterPro" id="IPR037465">
    <property type="entry name" value="YlxR"/>
</dbReference>
<feature type="region of interest" description="Disordered" evidence="1">
    <location>
        <begin position="1"/>
        <end position="53"/>
    </location>
</feature>
<organism evidence="3 4">
    <name type="scientific">Sphingomonas ginkgonis</name>
    <dbReference type="NCBI Taxonomy" id="2315330"/>
    <lineage>
        <taxon>Bacteria</taxon>
        <taxon>Pseudomonadati</taxon>
        <taxon>Pseudomonadota</taxon>
        <taxon>Alphaproteobacteria</taxon>
        <taxon>Sphingomonadales</taxon>
        <taxon>Sphingomonadaceae</taxon>
        <taxon>Sphingomonas</taxon>
    </lineage>
</organism>
<feature type="compositionally biased region" description="Basic and acidic residues" evidence="1">
    <location>
        <begin position="1"/>
        <end position="10"/>
    </location>
</feature>
<dbReference type="InterPro" id="IPR035931">
    <property type="entry name" value="YlxR-like_sf"/>
</dbReference>
<evidence type="ECO:0000313" key="4">
    <source>
        <dbReference type="Proteomes" id="UP000274661"/>
    </source>
</evidence>
<feature type="compositionally biased region" description="Low complexity" evidence="1">
    <location>
        <begin position="27"/>
        <end position="41"/>
    </location>
</feature>
<dbReference type="OrthoDB" id="9799836at2"/>
<feature type="region of interest" description="Disordered" evidence="1">
    <location>
        <begin position="246"/>
        <end position="269"/>
    </location>
</feature>
<dbReference type="SUPFAM" id="SSF55315">
    <property type="entry name" value="L30e-like"/>
    <property type="match status" value="1"/>
</dbReference>
<gene>
    <name evidence="3" type="ORF">HMF7854_13345</name>
</gene>
<evidence type="ECO:0000259" key="2">
    <source>
        <dbReference type="Pfam" id="PF04296"/>
    </source>
</evidence>
<proteinExistence type="predicted"/>
<protein>
    <submittedName>
        <fullName evidence="3">DUF448 domain-containing protein</fullName>
    </submittedName>
</protein>
<feature type="domain" description="YlxR" evidence="2">
    <location>
        <begin position="52"/>
        <end position="119"/>
    </location>
</feature>
<accession>A0A3S0ENN6</accession>
<name>A0A3S0ENN6_9SPHN</name>
<dbReference type="Gene3D" id="3.30.1230.10">
    <property type="entry name" value="YlxR-like"/>
    <property type="match status" value="1"/>
</dbReference>
<dbReference type="EMBL" id="RWJF01000001">
    <property type="protein sequence ID" value="RST31713.1"/>
    <property type="molecule type" value="Genomic_DNA"/>
</dbReference>
<feature type="compositionally biased region" description="Basic and acidic residues" evidence="1">
    <location>
        <begin position="42"/>
        <end position="52"/>
    </location>
</feature>
<evidence type="ECO:0000313" key="3">
    <source>
        <dbReference type="EMBL" id="RST31713.1"/>
    </source>
</evidence>